<proteinExistence type="predicted"/>
<accession>A0A8K0GWU8</accession>
<reference evidence="1" key="1">
    <citation type="submission" date="2020-03" db="EMBL/GenBank/DDBJ databases">
        <title>A high-quality chromosome-level genome assembly of a woody plant with both climbing and erect habits, Rhamnella rubrinervis.</title>
        <authorList>
            <person name="Lu Z."/>
            <person name="Yang Y."/>
            <person name="Zhu X."/>
            <person name="Sun Y."/>
        </authorList>
    </citation>
    <scope>NUCLEOTIDE SEQUENCE</scope>
    <source>
        <strain evidence="1">BYM</strain>
        <tissue evidence="1">Leaf</tissue>
    </source>
</reference>
<evidence type="ECO:0000313" key="2">
    <source>
        <dbReference type="Proteomes" id="UP000796880"/>
    </source>
</evidence>
<protein>
    <submittedName>
        <fullName evidence="1">Uncharacterized protein</fullName>
    </submittedName>
</protein>
<dbReference type="EMBL" id="VOIH02000009">
    <property type="protein sequence ID" value="KAF3437440.1"/>
    <property type="molecule type" value="Genomic_DNA"/>
</dbReference>
<name>A0A8K0GWU8_9ROSA</name>
<keyword evidence="2" id="KW-1185">Reference proteome</keyword>
<sequence>MEYHGLSFDGVGMGQCVSYGTPDSQPESGVICILKHRKPADGMLMGNTSPSSVGDGPASLKYSDRPSPLINTYLSMASRQEVQQFISIISFGAIP</sequence>
<organism evidence="1 2">
    <name type="scientific">Rhamnella rubrinervis</name>
    <dbReference type="NCBI Taxonomy" id="2594499"/>
    <lineage>
        <taxon>Eukaryota</taxon>
        <taxon>Viridiplantae</taxon>
        <taxon>Streptophyta</taxon>
        <taxon>Embryophyta</taxon>
        <taxon>Tracheophyta</taxon>
        <taxon>Spermatophyta</taxon>
        <taxon>Magnoliopsida</taxon>
        <taxon>eudicotyledons</taxon>
        <taxon>Gunneridae</taxon>
        <taxon>Pentapetalae</taxon>
        <taxon>rosids</taxon>
        <taxon>fabids</taxon>
        <taxon>Rosales</taxon>
        <taxon>Rhamnaceae</taxon>
        <taxon>rhamnoid group</taxon>
        <taxon>Rhamneae</taxon>
        <taxon>Rhamnella</taxon>
    </lineage>
</organism>
<dbReference type="Proteomes" id="UP000796880">
    <property type="component" value="Unassembled WGS sequence"/>
</dbReference>
<dbReference type="AlphaFoldDB" id="A0A8K0GWU8"/>
<comment type="caution">
    <text evidence="1">The sequence shown here is derived from an EMBL/GenBank/DDBJ whole genome shotgun (WGS) entry which is preliminary data.</text>
</comment>
<gene>
    <name evidence="1" type="ORF">FNV43_RR20193</name>
</gene>
<evidence type="ECO:0000313" key="1">
    <source>
        <dbReference type="EMBL" id="KAF3437440.1"/>
    </source>
</evidence>